<sequence>MTGRNAWLGTLARGAVLVLLIGVPGRAAANSAEDIVSRWFAELATRGAGIARYGHIEAGVGDGDVRVLDGEVVFSMSLPNGEDEATVRITFDETVYEGLAETAQGYSAESVRIPGDLVVTVTFPFAPSAETGPSEGGAPKRPRTGSDPSGLADDSPDAERTMTVSFVHSDFEATSVAWPRLPELSSDPQRPVTRHFELAGAILALKAERAFAPVIEFSMEMDEGVSSNVRYEDWLIRDLADGRIAEQVVAGMEQTETAPALDGSGEPVTVTVTAGRSTLRGFDAMPILTLLGQGTDPTRLTVVHWQETRDIEMSAADVTVSVAGVAAEGVGLTRAETPQIVGYLDQAALDQGPSDDDAVQAILKLPGLLRIDRFDLDTLRVSSPQGSGAIRRMNLRRLDGDGLGEFAVEGIVGEAGDLGSLRLDRLAVADVGFPSLAAFVALGEQEGEPTMAEILKVSPLVGLFEIVGFALESAELGGRFTIDEHRVSQRGHVNRIPTDIALTTRGLRFPTAVIDDPQAQALLDGLGLEEIEIDQRLRIDWNAATGDLTLHDLSLTLRDGASARLTLTLGSVQANLFEAPETAQMALALATLKSARMRITDADLVRVFIDHQAREAGLSPDTMALGLADYLREELGPLAGTRFGEDLVAAARTFLVDPREIVVELAPAAPVPLTQVLGMAATAPAGLPDLLGARVSAR</sequence>
<name>F2J1J8_POLGS</name>
<dbReference type="eggNOG" id="ENOG5031AIN">
    <property type="taxonomic scope" value="Bacteria"/>
</dbReference>
<evidence type="ECO:0000313" key="3">
    <source>
        <dbReference type="Proteomes" id="UP000008130"/>
    </source>
</evidence>
<reference evidence="2 3" key="1">
    <citation type="journal article" date="2011" name="J. Bacteriol.">
        <title>Complete genome sequence of Polymorphum gilvum SL003B-26A1T, a crude oil-degrading bacterium from oil-polluted saline soil.</title>
        <authorList>
            <person name="Li S.G."/>
            <person name="Tang Y.Q."/>
            <person name="Nie Y."/>
            <person name="Cai M."/>
            <person name="Wu X.L."/>
        </authorList>
    </citation>
    <scope>NUCLEOTIDE SEQUENCE [LARGE SCALE GENOMIC DNA]</scope>
    <source>
        <strain evidence="3">LMG 25793 / CGMCC 1.9160 / SL003B-26A1</strain>
    </source>
</reference>
<evidence type="ECO:0000256" key="1">
    <source>
        <dbReference type="SAM" id="MobiDB-lite"/>
    </source>
</evidence>
<dbReference type="AlphaFoldDB" id="F2J1J8"/>
<dbReference type="RefSeq" id="WP_013653114.1">
    <property type="nucleotide sequence ID" value="NC_015259.1"/>
</dbReference>
<feature type="region of interest" description="Disordered" evidence="1">
    <location>
        <begin position="128"/>
        <end position="158"/>
    </location>
</feature>
<gene>
    <name evidence="2" type="ordered locus">SL003B_2374</name>
</gene>
<evidence type="ECO:0000313" key="2">
    <source>
        <dbReference type="EMBL" id="ADZ70799.1"/>
    </source>
</evidence>
<keyword evidence="3" id="KW-1185">Reference proteome</keyword>
<dbReference type="EMBL" id="CP002568">
    <property type="protein sequence ID" value="ADZ70799.1"/>
    <property type="molecule type" value="Genomic_DNA"/>
</dbReference>
<proteinExistence type="predicted"/>
<dbReference type="HOGENOM" id="CLU_394746_0_0_5"/>
<dbReference type="KEGG" id="pgv:SL003B_2374"/>
<organism evidence="2 3">
    <name type="scientific">Polymorphum gilvum (strain LMG 25793 / CGMCC 1.9160 / SL003B-26A1)</name>
    <dbReference type="NCBI Taxonomy" id="991905"/>
    <lineage>
        <taxon>Bacteria</taxon>
        <taxon>Pseudomonadati</taxon>
        <taxon>Pseudomonadota</taxon>
        <taxon>Alphaproteobacteria</taxon>
        <taxon>Rhodobacterales</taxon>
        <taxon>Paracoccaceae</taxon>
        <taxon>Polymorphum</taxon>
    </lineage>
</organism>
<protein>
    <submittedName>
        <fullName evidence="2">Uncharacterized protein</fullName>
    </submittedName>
</protein>
<dbReference type="STRING" id="991905.SL003B_2374"/>
<dbReference type="OrthoDB" id="7824623at2"/>
<accession>F2J1J8</accession>
<dbReference type="Proteomes" id="UP000008130">
    <property type="component" value="Chromosome"/>
</dbReference>